<accession>A0A058Z684</accession>
<protein>
    <submittedName>
        <fullName evidence="8">CAMK protein kinase</fullName>
    </submittedName>
</protein>
<reference evidence="8" key="1">
    <citation type="submission" date="2013-04" db="EMBL/GenBank/DDBJ databases">
        <title>The Genome Sequence of Fonticula alba ATCC 38817.</title>
        <authorList>
            <consortium name="The Broad Institute Genomics Platform"/>
            <person name="Russ C."/>
            <person name="Cuomo C."/>
            <person name="Burger G."/>
            <person name="Gray M.W."/>
            <person name="Holland P.W.H."/>
            <person name="King N."/>
            <person name="Lang F.B.F."/>
            <person name="Roger A.J."/>
            <person name="Ruiz-Trillo I."/>
            <person name="Brown M."/>
            <person name="Walker B."/>
            <person name="Young S."/>
            <person name="Zeng Q."/>
            <person name="Gargeya S."/>
            <person name="Fitzgerald M."/>
            <person name="Haas B."/>
            <person name="Abouelleil A."/>
            <person name="Allen A.W."/>
            <person name="Alvarado L."/>
            <person name="Arachchi H.M."/>
            <person name="Berlin A.M."/>
            <person name="Chapman S.B."/>
            <person name="Gainer-Dewar J."/>
            <person name="Goldberg J."/>
            <person name="Griggs A."/>
            <person name="Gujja S."/>
            <person name="Hansen M."/>
            <person name="Howarth C."/>
            <person name="Imamovic A."/>
            <person name="Ireland A."/>
            <person name="Larimer J."/>
            <person name="McCowan C."/>
            <person name="Murphy C."/>
            <person name="Pearson M."/>
            <person name="Poon T.W."/>
            <person name="Priest M."/>
            <person name="Roberts A."/>
            <person name="Saif S."/>
            <person name="Shea T."/>
            <person name="Sisk P."/>
            <person name="Sykes S."/>
            <person name="Wortman J."/>
            <person name="Nusbaum C."/>
            <person name="Birren B."/>
        </authorList>
    </citation>
    <scope>NUCLEOTIDE SEQUENCE [LARGE SCALE GENOMIC DNA]</scope>
    <source>
        <strain evidence="8">ATCC 38817</strain>
    </source>
</reference>
<keyword evidence="4" id="KW-0325">Glycoprotein</keyword>
<dbReference type="CDD" id="cd00064">
    <property type="entry name" value="FU"/>
    <property type="match status" value="5"/>
</dbReference>
<dbReference type="PANTHER" id="PTHR45756:SF1">
    <property type="entry name" value="PROTEIN KINASE DOMAIN CONTAINING PROTEIN"/>
    <property type="match status" value="1"/>
</dbReference>
<dbReference type="eggNOG" id="KOG0032">
    <property type="taxonomic scope" value="Eukaryota"/>
</dbReference>
<evidence type="ECO:0000256" key="4">
    <source>
        <dbReference type="ARBA" id="ARBA00023180"/>
    </source>
</evidence>
<dbReference type="InterPro" id="IPR000742">
    <property type="entry name" value="EGF"/>
</dbReference>
<dbReference type="eggNOG" id="KOG3525">
    <property type="taxonomic scope" value="Eukaryota"/>
</dbReference>
<dbReference type="GO" id="GO:0004713">
    <property type="term" value="F:protein tyrosine kinase activity"/>
    <property type="evidence" value="ECO:0007669"/>
    <property type="project" value="InterPro"/>
</dbReference>
<keyword evidence="8" id="KW-0418">Kinase</keyword>
<dbReference type="SMART" id="SM00219">
    <property type="entry name" value="TyrKc"/>
    <property type="match status" value="1"/>
</dbReference>
<sequence length="818" mass="82994">MSLRRLLCALAAVLAVAVYLAAPAAGAPSPGQAAGLAACSTGCALCDEPADACLTCEAGYFLLAGACVDECPAGTFTDMGACAPCSDDCQACVAADDCRLCQPGTYLLAGACVADCPAGMHPAADTCEACAAGCAACSSAADCQACQPGMDLHNGTCVADCPAGTFSAAGACAPCPGGCASCASAAECLACQDGHLMHAGACVTDCPAGMHAGPGACEPCPADCAACTSAADCQACQPGRLLLAGATCVAECPAGMFPEAGACEACPAGCAACASATACQACHEGGLLLAGACCHACKGSSFLLAGACVAECPAGMLAAAGACVPCSPDCARCAERADFCLACAAAGQALLPATGQCVSECPAGEAPAGLPMACQPCDPSCAACTAPGNAAACSACPAGSLLHGAACVAACPAGTFAQAPDRCAPCAEGCHTCSGPGADACQETWCQVDGTCPEKPSTSARTLALGLGIGAAVLLLLIILLILCVIRRRRRAKEEDDSELALTGASHMPDFLVPDFLLLDFNKDLHVDEAQSPVSIVGKGTRLTVQPVVPLKASLIQQAAGRALVLKTVERQESSSMTDDHREAMFRNEMSILWAMRDSPNVVEMLGYTEVPSAIVLEGHPTDLATLLKGGDILHVEDAMTVISGLLLGLEYLHMNDIAHRDIRSSNVLIRQYGDTGRMRAVLSDFSLACAAGRSPPLLDAILLMSCSVPFAAPEILNLTSRSDLRAVDFQAADMYAAGSVIWHVLSHERPWSDVSFPEIIALVASGQNPGSRGPRSVYSRDVSAGVAPLLEALPELWSPEPHRRMTARRLLAILRRV</sequence>
<evidence type="ECO:0000259" key="7">
    <source>
        <dbReference type="PROSITE" id="PS50011"/>
    </source>
</evidence>
<dbReference type="Proteomes" id="UP000030693">
    <property type="component" value="Unassembled WGS sequence"/>
</dbReference>
<keyword evidence="9" id="KW-1185">Reference proteome</keyword>
<name>A0A058Z684_FONAL</name>
<gene>
    <name evidence="8" type="ORF">H696_03256</name>
</gene>
<feature type="transmembrane region" description="Helical" evidence="5">
    <location>
        <begin position="463"/>
        <end position="486"/>
    </location>
</feature>
<keyword evidence="2" id="KW-0964">Secreted</keyword>
<feature type="domain" description="Protein kinase" evidence="7">
    <location>
        <begin position="531"/>
        <end position="818"/>
    </location>
</feature>
<keyword evidence="5" id="KW-0812">Transmembrane</keyword>
<dbReference type="Pfam" id="PF00069">
    <property type="entry name" value="Pkinase"/>
    <property type="match status" value="1"/>
</dbReference>
<keyword evidence="8" id="KW-0808">Transferase</keyword>
<dbReference type="Pfam" id="PF15913">
    <property type="entry name" value="Furin-like_2"/>
    <property type="match status" value="1"/>
</dbReference>
<evidence type="ECO:0000313" key="8">
    <source>
        <dbReference type="EMBL" id="KCV69804.1"/>
    </source>
</evidence>
<evidence type="ECO:0000256" key="6">
    <source>
        <dbReference type="SAM" id="SignalP"/>
    </source>
</evidence>
<dbReference type="InterPro" id="IPR006212">
    <property type="entry name" value="Furin_repeat"/>
</dbReference>
<feature type="chain" id="PRO_5001571792" evidence="6">
    <location>
        <begin position="27"/>
        <end position="818"/>
    </location>
</feature>
<dbReference type="GO" id="GO:0005576">
    <property type="term" value="C:extracellular region"/>
    <property type="evidence" value="ECO:0007669"/>
    <property type="project" value="UniProtKB-SubCell"/>
</dbReference>
<dbReference type="Gene3D" id="2.10.220.10">
    <property type="entry name" value="Hormone Receptor, Insulin-like Growth Factor Receptor 1, Chain A, domain 2"/>
    <property type="match status" value="7"/>
</dbReference>
<dbReference type="InterPro" id="IPR011009">
    <property type="entry name" value="Kinase-like_dom_sf"/>
</dbReference>
<dbReference type="PROSITE" id="PS50011">
    <property type="entry name" value="PROTEIN_KINASE_DOM"/>
    <property type="match status" value="1"/>
</dbReference>
<dbReference type="Gene3D" id="1.10.510.10">
    <property type="entry name" value="Transferase(Phosphotransferase) domain 1"/>
    <property type="match status" value="1"/>
</dbReference>
<dbReference type="SUPFAM" id="SSF57184">
    <property type="entry name" value="Growth factor receptor domain"/>
    <property type="match status" value="3"/>
</dbReference>
<dbReference type="InterPro" id="IPR053215">
    <property type="entry name" value="TKL_Ser/Thr_kinase"/>
</dbReference>
<organism evidence="8">
    <name type="scientific">Fonticula alba</name>
    <name type="common">Slime mold</name>
    <dbReference type="NCBI Taxonomy" id="691883"/>
    <lineage>
        <taxon>Eukaryota</taxon>
        <taxon>Rotosphaerida</taxon>
        <taxon>Fonticulaceae</taxon>
        <taxon>Fonticula</taxon>
    </lineage>
</organism>
<dbReference type="EMBL" id="KB932205">
    <property type="protein sequence ID" value="KCV69804.1"/>
    <property type="molecule type" value="Genomic_DNA"/>
</dbReference>
<evidence type="ECO:0000256" key="3">
    <source>
        <dbReference type="ARBA" id="ARBA00022729"/>
    </source>
</evidence>
<dbReference type="InterPro" id="IPR000719">
    <property type="entry name" value="Prot_kinase_dom"/>
</dbReference>
<dbReference type="GO" id="GO:0005524">
    <property type="term" value="F:ATP binding"/>
    <property type="evidence" value="ECO:0007669"/>
    <property type="project" value="InterPro"/>
</dbReference>
<evidence type="ECO:0000256" key="2">
    <source>
        <dbReference type="ARBA" id="ARBA00022525"/>
    </source>
</evidence>
<evidence type="ECO:0000313" key="9">
    <source>
        <dbReference type="Proteomes" id="UP000030693"/>
    </source>
</evidence>
<evidence type="ECO:0000256" key="5">
    <source>
        <dbReference type="SAM" id="Phobius"/>
    </source>
</evidence>
<evidence type="ECO:0000256" key="1">
    <source>
        <dbReference type="ARBA" id="ARBA00004613"/>
    </source>
</evidence>
<dbReference type="OMA" id="MDQCAAC"/>
<keyword evidence="5" id="KW-0472">Membrane</keyword>
<dbReference type="OrthoDB" id="10252171at2759"/>
<dbReference type="PANTHER" id="PTHR45756">
    <property type="entry name" value="PALMITOYLTRANSFERASE"/>
    <property type="match status" value="1"/>
</dbReference>
<dbReference type="InterPro" id="IPR009030">
    <property type="entry name" value="Growth_fac_rcpt_cys_sf"/>
</dbReference>
<dbReference type="RefSeq" id="XP_009495410.1">
    <property type="nucleotide sequence ID" value="XM_009497135.1"/>
</dbReference>
<dbReference type="GeneID" id="20527981"/>
<dbReference type="AlphaFoldDB" id="A0A058Z684"/>
<dbReference type="SUPFAM" id="SSF56112">
    <property type="entry name" value="Protein kinase-like (PK-like)"/>
    <property type="match status" value="1"/>
</dbReference>
<feature type="signal peptide" evidence="6">
    <location>
        <begin position="1"/>
        <end position="26"/>
    </location>
</feature>
<dbReference type="InterPro" id="IPR043601">
    <property type="entry name" value="Rspo_Fu-CRD_dom"/>
</dbReference>
<keyword evidence="5" id="KW-1133">Transmembrane helix</keyword>
<dbReference type="SMART" id="SM00261">
    <property type="entry name" value="FU"/>
    <property type="match status" value="9"/>
</dbReference>
<dbReference type="SMART" id="SM00181">
    <property type="entry name" value="EGF"/>
    <property type="match status" value="7"/>
</dbReference>
<comment type="subcellular location">
    <subcellularLocation>
        <location evidence="1">Secreted</location>
    </subcellularLocation>
</comment>
<proteinExistence type="predicted"/>
<dbReference type="InterPro" id="IPR020635">
    <property type="entry name" value="Tyr_kinase_cat_dom"/>
</dbReference>
<keyword evidence="3 6" id="KW-0732">Signal</keyword>